<dbReference type="HOGENOM" id="CLU_058707_4_0_12"/>
<feature type="compositionally biased region" description="Acidic residues" evidence="10">
    <location>
        <begin position="11"/>
        <end position="20"/>
    </location>
</feature>
<proteinExistence type="inferred from homology"/>
<evidence type="ECO:0000256" key="4">
    <source>
        <dbReference type="ARBA" id="ARBA00022801"/>
    </source>
</evidence>
<evidence type="ECO:0000256" key="8">
    <source>
        <dbReference type="PROSITE-ProRule" id="PRU10086"/>
    </source>
</evidence>
<comment type="similarity">
    <text evidence="1 7 9">Belongs to the peptidase S14 family.</text>
</comment>
<dbReference type="PANTHER" id="PTHR10381">
    <property type="entry name" value="ATP-DEPENDENT CLP PROTEASE PROTEOLYTIC SUBUNIT"/>
    <property type="match status" value="1"/>
</dbReference>
<evidence type="ECO:0000256" key="10">
    <source>
        <dbReference type="SAM" id="MobiDB-lite"/>
    </source>
</evidence>
<dbReference type="GO" id="GO:0004252">
    <property type="term" value="F:serine-type endopeptidase activity"/>
    <property type="evidence" value="ECO:0007669"/>
    <property type="project" value="UniProtKB-UniRule"/>
</dbReference>
<feature type="compositionally biased region" description="Basic and acidic residues" evidence="10">
    <location>
        <begin position="214"/>
        <end position="223"/>
    </location>
</feature>
<dbReference type="STRING" id="545695.TREAZ_1388"/>
<dbReference type="InParanoid" id="F5YFB6"/>
<feature type="region of interest" description="Disordered" evidence="10">
    <location>
        <begin position="205"/>
        <end position="261"/>
    </location>
</feature>
<dbReference type="InterPro" id="IPR033135">
    <property type="entry name" value="ClpP_His_AS"/>
</dbReference>
<dbReference type="PROSITE" id="PS00382">
    <property type="entry name" value="CLP_PROTEASE_HIS"/>
    <property type="match status" value="1"/>
</dbReference>
<keyword evidence="5 7" id="KW-0720">Serine protease</keyword>
<evidence type="ECO:0000256" key="7">
    <source>
        <dbReference type="HAMAP-Rule" id="MF_00444"/>
    </source>
</evidence>
<dbReference type="eggNOG" id="COG0740">
    <property type="taxonomic scope" value="Bacteria"/>
</dbReference>
<dbReference type="Pfam" id="PF00574">
    <property type="entry name" value="CLP_protease"/>
    <property type="match status" value="1"/>
</dbReference>
<reference evidence="12" key="1">
    <citation type="submission" date="2009-12" db="EMBL/GenBank/DDBJ databases">
        <title>Complete sequence of Treponema azotonutricium strain ZAS-9.</title>
        <authorList>
            <person name="Tetu S.G."/>
            <person name="Matson E."/>
            <person name="Ren Q."/>
            <person name="Seshadri R."/>
            <person name="Elbourne L."/>
            <person name="Hassan K.A."/>
            <person name="Durkin A."/>
            <person name="Radune D."/>
            <person name="Mohamoud Y."/>
            <person name="Shay R."/>
            <person name="Jin S."/>
            <person name="Zhang X."/>
            <person name="Lucey K."/>
            <person name="Ballor N.R."/>
            <person name="Ottesen E."/>
            <person name="Rosenthal R."/>
            <person name="Allen A."/>
            <person name="Leadbetter J.R."/>
            <person name="Paulsen I.T."/>
        </authorList>
    </citation>
    <scope>NUCLEOTIDE SEQUENCE [LARGE SCALE GENOMIC DNA]</scope>
    <source>
        <strain evidence="12">ATCC BAA-888 / DSM 13862 / ZAS-9</strain>
    </source>
</reference>
<gene>
    <name evidence="7" type="primary">clpP</name>
    <name evidence="11" type="ordered locus">TREAZ_1388</name>
</gene>
<sequence length="261" mass="28285">MKDKYSYLALNDDEENEDEEKSSQPAADPLIGRMLKTRTILLAGEINKDLAERIIRQLLLLDDMGEDPIQIFIDSPGGDADAGYAIFDMIRFIKAPVWTIGMGLVASAAAIIELAAPKERRVGLPNSHYLIHQPLSGIRGVATDIEIHARELDKLRDRINHLIADETGVPFGQVEKDTDRDYWMNAAEAVKYGLISKVTASQADLNIPKPGKAGKAEKAEAKKPAAKKAAPVKAQPAKPASAKPAAKKPAPKAPAKKKPGK</sequence>
<evidence type="ECO:0000313" key="12">
    <source>
        <dbReference type="Proteomes" id="UP000009222"/>
    </source>
</evidence>
<accession>F5YFB6</accession>
<dbReference type="Gene3D" id="3.90.226.10">
    <property type="entry name" value="2-enoyl-CoA Hydratase, Chain A, domain 1"/>
    <property type="match status" value="1"/>
</dbReference>
<evidence type="ECO:0000256" key="2">
    <source>
        <dbReference type="ARBA" id="ARBA00022490"/>
    </source>
</evidence>
<dbReference type="InterPro" id="IPR029045">
    <property type="entry name" value="ClpP/crotonase-like_dom_sf"/>
</dbReference>
<dbReference type="SUPFAM" id="SSF52096">
    <property type="entry name" value="ClpP/crotonase"/>
    <property type="match status" value="1"/>
</dbReference>
<dbReference type="GO" id="GO:0006515">
    <property type="term" value="P:protein quality control for misfolded or incompletely synthesized proteins"/>
    <property type="evidence" value="ECO:0007669"/>
    <property type="project" value="TreeGrafter"/>
</dbReference>
<dbReference type="HAMAP" id="MF_00444">
    <property type="entry name" value="ClpP"/>
    <property type="match status" value="1"/>
</dbReference>
<feature type="compositionally biased region" description="Low complexity" evidence="10">
    <location>
        <begin position="227"/>
        <end position="244"/>
    </location>
</feature>
<evidence type="ECO:0000256" key="9">
    <source>
        <dbReference type="RuleBase" id="RU003567"/>
    </source>
</evidence>
<dbReference type="EMBL" id="CP001841">
    <property type="protein sequence ID" value="AEF80901.1"/>
    <property type="molecule type" value="Genomic_DNA"/>
</dbReference>
<feature type="active site" description="Nucleophile" evidence="7">
    <location>
        <position position="107"/>
    </location>
</feature>
<dbReference type="PRINTS" id="PR00127">
    <property type="entry name" value="CLPPROTEASEP"/>
</dbReference>
<organism evidence="11 12">
    <name type="scientific">Leadbettera azotonutricia (strain ATCC BAA-888 / DSM 13862 / ZAS-9)</name>
    <name type="common">Treponema azotonutricium</name>
    <dbReference type="NCBI Taxonomy" id="545695"/>
    <lineage>
        <taxon>Bacteria</taxon>
        <taxon>Pseudomonadati</taxon>
        <taxon>Spirochaetota</taxon>
        <taxon>Spirochaetia</taxon>
        <taxon>Spirochaetales</taxon>
        <taxon>Breznakiellaceae</taxon>
        <taxon>Leadbettera</taxon>
    </lineage>
</organism>
<dbReference type="KEGG" id="taz:TREAZ_1388"/>
<dbReference type="GO" id="GO:0005737">
    <property type="term" value="C:cytoplasm"/>
    <property type="evidence" value="ECO:0007669"/>
    <property type="project" value="UniProtKB-SubCell"/>
</dbReference>
<dbReference type="AlphaFoldDB" id="F5YFB6"/>
<dbReference type="GO" id="GO:0051117">
    <property type="term" value="F:ATPase binding"/>
    <property type="evidence" value="ECO:0007669"/>
    <property type="project" value="TreeGrafter"/>
</dbReference>
<keyword evidence="12" id="KW-1185">Reference proteome</keyword>
<dbReference type="EC" id="3.4.21.92" evidence="7"/>
<keyword evidence="2 7" id="KW-0963">Cytoplasm</keyword>
<dbReference type="Proteomes" id="UP000009222">
    <property type="component" value="Chromosome"/>
</dbReference>
<name>F5YFB6_LEAAZ</name>
<comment type="subunit">
    <text evidence="7">Fourteen ClpP subunits assemble into 2 heptameric rings which stack back to back to give a disk-like structure with a central cavity, resembling the structure of eukaryotic proteasomes.</text>
</comment>
<evidence type="ECO:0000256" key="3">
    <source>
        <dbReference type="ARBA" id="ARBA00022670"/>
    </source>
</evidence>
<dbReference type="GO" id="GO:0004176">
    <property type="term" value="F:ATP-dependent peptidase activity"/>
    <property type="evidence" value="ECO:0007669"/>
    <property type="project" value="InterPro"/>
</dbReference>
<protein>
    <recommendedName>
        <fullName evidence="7 9">ATP-dependent Clp protease proteolytic subunit</fullName>
        <ecNumber evidence="7">3.4.21.92</ecNumber>
    </recommendedName>
    <alternativeName>
        <fullName evidence="7">Endopeptidase Clp</fullName>
    </alternativeName>
</protein>
<keyword evidence="4 7" id="KW-0378">Hydrolase</keyword>
<reference evidence="11 12" key="2">
    <citation type="journal article" date="2011" name="ISME J.">
        <title>RNA-seq reveals cooperative metabolic interactions between two termite-gut spirochete species in co-culture.</title>
        <authorList>
            <person name="Rosenthal A.Z."/>
            <person name="Matson E.G."/>
            <person name="Eldar A."/>
            <person name="Leadbetter J.R."/>
        </authorList>
    </citation>
    <scope>NUCLEOTIDE SEQUENCE [LARGE SCALE GENOMIC DNA]</scope>
    <source>
        <strain evidence="12">ATCC BAA-888 / DSM 13862 / ZAS-9</strain>
    </source>
</reference>
<comment type="function">
    <text evidence="7">Cleaves peptides in various proteins in a process that requires ATP hydrolysis. Has a chymotrypsin-like activity. Plays a major role in the degradation of misfolded proteins.</text>
</comment>
<feature type="compositionally biased region" description="Basic residues" evidence="10">
    <location>
        <begin position="245"/>
        <end position="261"/>
    </location>
</feature>
<keyword evidence="3 7" id="KW-0645">Protease</keyword>
<dbReference type="CDD" id="cd07017">
    <property type="entry name" value="S14_ClpP_2"/>
    <property type="match status" value="1"/>
</dbReference>
<dbReference type="NCBIfam" id="NF011089">
    <property type="entry name" value="PRK14512.1"/>
    <property type="match status" value="1"/>
</dbReference>
<evidence type="ECO:0000313" key="11">
    <source>
        <dbReference type="EMBL" id="AEF80901.1"/>
    </source>
</evidence>
<feature type="region of interest" description="Disordered" evidence="10">
    <location>
        <begin position="1"/>
        <end position="26"/>
    </location>
</feature>
<dbReference type="NCBIfam" id="NF009205">
    <property type="entry name" value="PRK12553.1"/>
    <property type="match status" value="1"/>
</dbReference>
<dbReference type="GO" id="GO:0009368">
    <property type="term" value="C:endopeptidase Clp complex"/>
    <property type="evidence" value="ECO:0007669"/>
    <property type="project" value="TreeGrafter"/>
</dbReference>
<dbReference type="InterPro" id="IPR023562">
    <property type="entry name" value="ClpP/TepA"/>
</dbReference>
<dbReference type="InterPro" id="IPR001907">
    <property type="entry name" value="ClpP"/>
</dbReference>
<comment type="catalytic activity">
    <reaction evidence="6 7 8">
        <text>Hydrolysis of proteins to small peptides in the presence of ATP and magnesium. alpha-casein is the usual test substrate. In the absence of ATP, only oligopeptides shorter than five residues are hydrolyzed (such as succinyl-Leu-Tyr-|-NHMec, and Leu-Tyr-Leu-|-Tyr-Trp, in which cleavage of the -Tyr-|-Leu- and -Tyr-|-Trp bonds also occurs).</text>
        <dbReference type="EC" id="3.4.21.92"/>
    </reaction>
</comment>
<evidence type="ECO:0000256" key="5">
    <source>
        <dbReference type="ARBA" id="ARBA00022825"/>
    </source>
</evidence>
<evidence type="ECO:0000256" key="1">
    <source>
        <dbReference type="ARBA" id="ARBA00007039"/>
    </source>
</evidence>
<feature type="active site" evidence="7 8">
    <location>
        <position position="132"/>
    </location>
</feature>
<comment type="subcellular location">
    <subcellularLocation>
        <location evidence="7">Cytoplasm</location>
    </subcellularLocation>
</comment>
<dbReference type="PANTHER" id="PTHR10381:SF70">
    <property type="entry name" value="ATP-DEPENDENT CLP PROTEASE PROTEOLYTIC SUBUNIT"/>
    <property type="match status" value="1"/>
</dbReference>
<evidence type="ECO:0000256" key="6">
    <source>
        <dbReference type="ARBA" id="ARBA00034021"/>
    </source>
</evidence>